<evidence type="ECO:0000313" key="7">
    <source>
        <dbReference type="Proteomes" id="UP000321907"/>
    </source>
</evidence>
<dbReference type="CDD" id="cd00092">
    <property type="entry name" value="HTH_CRP"/>
    <property type="match status" value="1"/>
</dbReference>
<dbReference type="GO" id="GO:0005829">
    <property type="term" value="C:cytosol"/>
    <property type="evidence" value="ECO:0007669"/>
    <property type="project" value="TreeGrafter"/>
</dbReference>
<dbReference type="Pfam" id="PF13545">
    <property type="entry name" value="HTH_Crp_2"/>
    <property type="match status" value="1"/>
</dbReference>
<dbReference type="PANTHER" id="PTHR24567:SF26">
    <property type="entry name" value="REGULATORY PROTEIN YEIL"/>
    <property type="match status" value="1"/>
</dbReference>
<evidence type="ECO:0000313" key="6">
    <source>
        <dbReference type="EMBL" id="TXF91145.1"/>
    </source>
</evidence>
<feature type="domain" description="Cyclic nucleotide-binding" evidence="4">
    <location>
        <begin position="14"/>
        <end position="136"/>
    </location>
</feature>
<evidence type="ECO:0000259" key="5">
    <source>
        <dbReference type="PROSITE" id="PS51063"/>
    </source>
</evidence>
<dbReference type="Pfam" id="PF00027">
    <property type="entry name" value="cNMP_binding"/>
    <property type="match status" value="1"/>
</dbReference>
<dbReference type="RefSeq" id="WP_147929164.1">
    <property type="nucleotide sequence ID" value="NZ_VOXD01000003.1"/>
</dbReference>
<protein>
    <submittedName>
        <fullName evidence="6">Crp/Fnr family transcriptional regulator</fullName>
    </submittedName>
</protein>
<dbReference type="InterPro" id="IPR036388">
    <property type="entry name" value="WH-like_DNA-bd_sf"/>
</dbReference>
<sequence length="217" mass="25080">MADQLTISQVHQYFPDFVEPQLQEEIAKAGRLHSFLEGEIIMDYGGYVRMLPLIISGSLKITRRGPDGSELFLYYLSRGESCTMTFTCCMSEKTSEIRAVAEAPTIVLGLPREKLDEWMMKYKSWKNFVLRAYDQRLIEMMNTIDQISFSRLDQRLMQYLHNSSVINDEAVVYATHQHIADDLNVSREAISRLLKSMEKQGFVKLGRNRINIIKTLV</sequence>
<reference evidence="6 7" key="1">
    <citation type="submission" date="2019-08" db="EMBL/GenBank/DDBJ databases">
        <title>Lewinella sp. strain SSH13 Genome sequencing and assembly.</title>
        <authorList>
            <person name="Kim I."/>
        </authorList>
    </citation>
    <scope>NUCLEOTIDE SEQUENCE [LARGE SCALE GENOMIC DNA]</scope>
    <source>
        <strain evidence="6 7">SSH13</strain>
    </source>
</reference>
<name>A0A5C7G0E9_9BACT</name>
<dbReference type="GO" id="GO:0003677">
    <property type="term" value="F:DNA binding"/>
    <property type="evidence" value="ECO:0007669"/>
    <property type="project" value="UniProtKB-KW"/>
</dbReference>
<keyword evidence="1" id="KW-0805">Transcription regulation</keyword>
<dbReference type="GO" id="GO:0003700">
    <property type="term" value="F:DNA-binding transcription factor activity"/>
    <property type="evidence" value="ECO:0007669"/>
    <property type="project" value="TreeGrafter"/>
</dbReference>
<evidence type="ECO:0000256" key="3">
    <source>
        <dbReference type="ARBA" id="ARBA00023163"/>
    </source>
</evidence>
<accession>A0A5C7G0E9</accession>
<dbReference type="AlphaFoldDB" id="A0A5C7G0E9"/>
<evidence type="ECO:0000256" key="2">
    <source>
        <dbReference type="ARBA" id="ARBA00023125"/>
    </source>
</evidence>
<dbReference type="Gene3D" id="2.60.120.10">
    <property type="entry name" value="Jelly Rolls"/>
    <property type="match status" value="1"/>
</dbReference>
<dbReference type="InterPro" id="IPR014710">
    <property type="entry name" value="RmlC-like_jellyroll"/>
</dbReference>
<dbReference type="CDD" id="cd00038">
    <property type="entry name" value="CAP_ED"/>
    <property type="match status" value="1"/>
</dbReference>
<dbReference type="OrthoDB" id="9776746at2"/>
<gene>
    <name evidence="6" type="ORF">FUA23_02640</name>
</gene>
<dbReference type="InterPro" id="IPR012318">
    <property type="entry name" value="HTH_CRP"/>
</dbReference>
<dbReference type="PANTHER" id="PTHR24567">
    <property type="entry name" value="CRP FAMILY TRANSCRIPTIONAL REGULATORY PROTEIN"/>
    <property type="match status" value="1"/>
</dbReference>
<keyword evidence="7" id="KW-1185">Reference proteome</keyword>
<feature type="domain" description="HTH crp-type" evidence="5">
    <location>
        <begin position="150"/>
        <end position="216"/>
    </location>
</feature>
<organism evidence="6 7">
    <name type="scientific">Neolewinella aurantiaca</name>
    <dbReference type="NCBI Taxonomy" id="2602767"/>
    <lineage>
        <taxon>Bacteria</taxon>
        <taxon>Pseudomonadati</taxon>
        <taxon>Bacteroidota</taxon>
        <taxon>Saprospiria</taxon>
        <taxon>Saprospirales</taxon>
        <taxon>Lewinellaceae</taxon>
        <taxon>Neolewinella</taxon>
    </lineage>
</organism>
<dbReference type="InterPro" id="IPR000595">
    <property type="entry name" value="cNMP-bd_dom"/>
</dbReference>
<dbReference type="SUPFAM" id="SSF46785">
    <property type="entry name" value="Winged helix' DNA-binding domain"/>
    <property type="match status" value="1"/>
</dbReference>
<evidence type="ECO:0000259" key="4">
    <source>
        <dbReference type="PROSITE" id="PS50042"/>
    </source>
</evidence>
<dbReference type="InterPro" id="IPR018490">
    <property type="entry name" value="cNMP-bd_dom_sf"/>
</dbReference>
<proteinExistence type="predicted"/>
<dbReference type="Proteomes" id="UP000321907">
    <property type="component" value="Unassembled WGS sequence"/>
</dbReference>
<dbReference type="SMART" id="SM00419">
    <property type="entry name" value="HTH_CRP"/>
    <property type="match status" value="1"/>
</dbReference>
<keyword evidence="3" id="KW-0804">Transcription</keyword>
<dbReference type="PROSITE" id="PS50042">
    <property type="entry name" value="CNMP_BINDING_3"/>
    <property type="match status" value="1"/>
</dbReference>
<keyword evidence="2" id="KW-0238">DNA-binding</keyword>
<evidence type="ECO:0000256" key="1">
    <source>
        <dbReference type="ARBA" id="ARBA00023015"/>
    </source>
</evidence>
<comment type="caution">
    <text evidence="6">The sequence shown here is derived from an EMBL/GenBank/DDBJ whole genome shotgun (WGS) entry which is preliminary data.</text>
</comment>
<dbReference type="InterPro" id="IPR050397">
    <property type="entry name" value="Env_Response_Regulators"/>
</dbReference>
<dbReference type="PROSITE" id="PS51063">
    <property type="entry name" value="HTH_CRP_2"/>
    <property type="match status" value="1"/>
</dbReference>
<dbReference type="InterPro" id="IPR036390">
    <property type="entry name" value="WH_DNA-bd_sf"/>
</dbReference>
<dbReference type="EMBL" id="VOXD01000003">
    <property type="protein sequence ID" value="TXF91145.1"/>
    <property type="molecule type" value="Genomic_DNA"/>
</dbReference>
<dbReference type="SUPFAM" id="SSF51206">
    <property type="entry name" value="cAMP-binding domain-like"/>
    <property type="match status" value="1"/>
</dbReference>
<dbReference type="Gene3D" id="1.10.10.10">
    <property type="entry name" value="Winged helix-like DNA-binding domain superfamily/Winged helix DNA-binding domain"/>
    <property type="match status" value="1"/>
</dbReference>